<gene>
    <name evidence="1" type="ORF">C5K18_09375</name>
</gene>
<accession>A0A2S8DDQ8</accession>
<dbReference type="Proteomes" id="UP000238186">
    <property type="component" value="Unassembled WGS sequence"/>
</dbReference>
<proteinExistence type="predicted"/>
<evidence type="ECO:0000313" key="1">
    <source>
        <dbReference type="EMBL" id="PQN08823.1"/>
    </source>
</evidence>
<reference evidence="1 2" key="1">
    <citation type="submission" date="2018-02" db="EMBL/GenBank/DDBJ databases">
        <title>Distribution and characterization of Shiga toxin converting temperate phage carried by Shigella flexneri in Hispaniola.</title>
        <authorList>
            <person name="Fogolari M."/>
            <person name="Mavian C."/>
            <person name="Angeletti S."/>
            <person name="Salemi M."/>
            <person name="Lampel K.A."/>
            <person name="Maurelli A.T."/>
        </authorList>
    </citation>
    <scope>NUCLEOTIDE SEQUENCE [LARGE SCALE GENOMIC DNA]</scope>
    <source>
        <strain evidence="1 2">BS979</strain>
    </source>
</reference>
<dbReference type="AlphaFoldDB" id="A0A2S8DDQ8"/>
<evidence type="ECO:0000313" key="2">
    <source>
        <dbReference type="Proteomes" id="UP000238186"/>
    </source>
</evidence>
<protein>
    <submittedName>
        <fullName evidence="1">Uncharacterized protein</fullName>
    </submittedName>
</protein>
<sequence>MDSHKRNVMSCAVLPPLPSRERAGVRVNIRTSAGCSHHPNPLPKGARVRIVRFVEFVITPLTLLITGS</sequence>
<comment type="caution">
    <text evidence="1">The sequence shown here is derived from an EMBL/GenBank/DDBJ whole genome shotgun (WGS) entry which is preliminary data.</text>
</comment>
<name>A0A2S8DDQ8_SHIDY</name>
<organism evidence="1 2">
    <name type="scientific">Shigella dysenteriae</name>
    <dbReference type="NCBI Taxonomy" id="622"/>
    <lineage>
        <taxon>Bacteria</taxon>
        <taxon>Pseudomonadati</taxon>
        <taxon>Pseudomonadota</taxon>
        <taxon>Gammaproteobacteria</taxon>
        <taxon>Enterobacterales</taxon>
        <taxon>Enterobacteriaceae</taxon>
        <taxon>Shigella</taxon>
    </lineage>
</organism>
<dbReference type="EMBL" id="PUGT01000127">
    <property type="protein sequence ID" value="PQN08823.1"/>
    <property type="molecule type" value="Genomic_DNA"/>
</dbReference>